<dbReference type="EC" id="5.1.1.7" evidence="3 8"/>
<accession>A0A7Y0L3G1</accession>
<proteinExistence type="inferred from homology"/>
<feature type="binding site" evidence="8">
    <location>
        <begin position="204"/>
        <end position="205"/>
    </location>
    <ligand>
        <name>substrate</name>
    </ligand>
</feature>
<dbReference type="GO" id="GO:0008837">
    <property type="term" value="F:diaminopimelate epimerase activity"/>
    <property type="evidence" value="ECO:0007669"/>
    <property type="project" value="UniProtKB-UniRule"/>
</dbReference>
<evidence type="ECO:0000313" key="11">
    <source>
        <dbReference type="Proteomes" id="UP000533476"/>
    </source>
</evidence>
<organism evidence="10 11">
    <name type="scientific">Sulfobacillus harzensis</name>
    <dbReference type="NCBI Taxonomy" id="2729629"/>
    <lineage>
        <taxon>Bacteria</taxon>
        <taxon>Bacillati</taxon>
        <taxon>Bacillota</taxon>
        <taxon>Clostridia</taxon>
        <taxon>Eubacteriales</taxon>
        <taxon>Clostridiales Family XVII. Incertae Sedis</taxon>
        <taxon>Sulfobacillus</taxon>
    </lineage>
</organism>
<dbReference type="PANTHER" id="PTHR31689">
    <property type="entry name" value="DIAMINOPIMELATE EPIMERASE, CHLOROPLASTIC"/>
    <property type="match status" value="1"/>
</dbReference>
<keyword evidence="4 8" id="KW-0028">Amino-acid biosynthesis</keyword>
<dbReference type="EMBL" id="JABBVZ010000022">
    <property type="protein sequence ID" value="NMP22393.1"/>
    <property type="molecule type" value="Genomic_DNA"/>
</dbReference>
<keyword evidence="8" id="KW-0963">Cytoplasm</keyword>
<comment type="function">
    <text evidence="8">Catalyzes the stereoinversion of LL-2,6-diaminopimelate (L,L-DAP) to meso-diaminopimelate (meso-DAP), a precursor of L-lysine and an essential component of the bacterial peptidoglycan.</text>
</comment>
<dbReference type="AlphaFoldDB" id="A0A7Y0L3G1"/>
<evidence type="ECO:0000256" key="3">
    <source>
        <dbReference type="ARBA" id="ARBA00013080"/>
    </source>
</evidence>
<keyword evidence="5 8" id="KW-0457">Lysine biosynthesis</keyword>
<feature type="site" description="Could be important to modulate the pK values of the two catalytic cysteine residues" evidence="8">
    <location>
        <position position="204"/>
    </location>
</feature>
<evidence type="ECO:0000256" key="7">
    <source>
        <dbReference type="ARBA" id="ARBA00051712"/>
    </source>
</evidence>
<feature type="binding site" evidence="8">
    <location>
        <begin position="214"/>
        <end position="215"/>
    </location>
    <ligand>
        <name>substrate</name>
    </ligand>
</feature>
<dbReference type="PROSITE" id="PS01326">
    <property type="entry name" value="DAP_EPIMERASE"/>
    <property type="match status" value="1"/>
</dbReference>
<feature type="binding site" evidence="8">
    <location>
        <position position="6"/>
    </location>
    <ligand>
        <name>substrate</name>
    </ligand>
</feature>
<dbReference type="PANTHER" id="PTHR31689:SF0">
    <property type="entry name" value="DIAMINOPIMELATE EPIMERASE"/>
    <property type="match status" value="1"/>
</dbReference>
<dbReference type="Pfam" id="PF01678">
    <property type="entry name" value="DAP_epimerase"/>
    <property type="match status" value="2"/>
</dbReference>
<dbReference type="Gene3D" id="3.10.310.10">
    <property type="entry name" value="Diaminopimelate Epimerase, Chain A, domain 1"/>
    <property type="match status" value="2"/>
</dbReference>
<evidence type="ECO:0000313" key="10">
    <source>
        <dbReference type="EMBL" id="NMP22393.1"/>
    </source>
</evidence>
<evidence type="ECO:0000256" key="1">
    <source>
        <dbReference type="ARBA" id="ARBA00005196"/>
    </source>
</evidence>
<feature type="active site" description="Proton donor" evidence="8">
    <location>
        <position position="68"/>
    </location>
</feature>
<comment type="catalytic activity">
    <reaction evidence="7 8">
        <text>(2S,6S)-2,6-diaminopimelate = meso-2,6-diaminopimelate</text>
        <dbReference type="Rhea" id="RHEA:15393"/>
        <dbReference type="ChEBI" id="CHEBI:57609"/>
        <dbReference type="ChEBI" id="CHEBI:57791"/>
        <dbReference type="EC" id="5.1.1.7"/>
    </reaction>
</comment>
<dbReference type="NCBIfam" id="TIGR00652">
    <property type="entry name" value="DapF"/>
    <property type="match status" value="1"/>
</dbReference>
<dbReference type="GO" id="GO:0009089">
    <property type="term" value="P:lysine biosynthetic process via diaminopimelate"/>
    <property type="evidence" value="ECO:0007669"/>
    <property type="project" value="UniProtKB-UniRule"/>
</dbReference>
<evidence type="ECO:0000256" key="4">
    <source>
        <dbReference type="ARBA" id="ARBA00022605"/>
    </source>
</evidence>
<dbReference type="InterPro" id="IPR018510">
    <property type="entry name" value="DAP_epimerase_AS"/>
</dbReference>
<dbReference type="HAMAP" id="MF_00197">
    <property type="entry name" value="DAP_epimerase"/>
    <property type="match status" value="1"/>
</dbReference>
<dbReference type="Proteomes" id="UP000533476">
    <property type="component" value="Unassembled WGS sequence"/>
</dbReference>
<evidence type="ECO:0000256" key="6">
    <source>
        <dbReference type="ARBA" id="ARBA00023235"/>
    </source>
</evidence>
<reference evidence="10 11" key="1">
    <citation type="submission" date="2020-04" db="EMBL/GenBank/DDBJ databases">
        <authorList>
            <person name="Zhang R."/>
            <person name="Schippers A."/>
        </authorList>
    </citation>
    <scope>NUCLEOTIDE SEQUENCE [LARGE SCALE GENOMIC DNA]</scope>
    <source>
        <strain evidence="10 11">DSM 109850</strain>
    </source>
</reference>
<feature type="binding site" evidence="8">
    <location>
        <position position="153"/>
    </location>
    <ligand>
        <name>substrate</name>
    </ligand>
</feature>
<evidence type="ECO:0000256" key="9">
    <source>
        <dbReference type="PROSITE-ProRule" id="PRU10125"/>
    </source>
</evidence>
<feature type="binding site" evidence="8">
    <location>
        <position position="59"/>
    </location>
    <ligand>
        <name>substrate</name>
    </ligand>
</feature>
<comment type="subcellular location">
    <subcellularLocation>
        <location evidence="8">Cytoplasm</location>
    </subcellularLocation>
</comment>
<gene>
    <name evidence="8" type="primary">dapF</name>
    <name evidence="10" type="ORF">HIJ39_08515</name>
</gene>
<comment type="pathway">
    <text evidence="1 8">Amino-acid biosynthesis; L-lysine biosynthesis via DAP pathway; DL-2,6-diaminopimelate from LL-2,6-diaminopimelate: step 1/1.</text>
</comment>
<keyword evidence="11" id="KW-1185">Reference proteome</keyword>
<dbReference type="InterPro" id="IPR001653">
    <property type="entry name" value="DAP_epimerase_DapF"/>
</dbReference>
<feature type="site" description="Could be important to modulate the pK values of the two catalytic cysteine residues" evidence="8">
    <location>
        <position position="155"/>
    </location>
</feature>
<name>A0A7Y0L3G1_9FIRM</name>
<dbReference type="UniPathway" id="UPA00034">
    <property type="reaction ID" value="UER00025"/>
</dbReference>
<protein>
    <recommendedName>
        <fullName evidence="3 8">Diaminopimelate epimerase</fullName>
        <shortName evidence="8">DAP epimerase</shortName>
        <ecNumber evidence="3 8">5.1.1.7</ecNumber>
    </recommendedName>
    <alternativeName>
        <fullName evidence="8">PLP-independent amino acid racemase</fullName>
    </alternativeName>
</protein>
<feature type="active site" evidence="9">
    <location>
        <position position="68"/>
    </location>
</feature>
<sequence>MHGLGNDYLYFDLREPIATAVDWAALSRQICDRHFGVGADGIILIGEMPGVDATMRIFNADGSESEMCGNGLRALAKWLYDRGLAGSKQVIATGAGNLEPEVVETQAGRATLIRVNMGHPSFDAANLGGSPLIEDLLIGEDYSLVCSAVSMGNPHLVVFGPLWDDDRLYRLGPVLERHPRFPDRINVHTVEITGKNQLAMRHWERGAGPTLACGTGVAGATALAVRLDRVTSPVTVEVPGGQIMAEWNGPGTPVYLTGPAEEVFEGFFPWP</sequence>
<evidence type="ECO:0000256" key="8">
    <source>
        <dbReference type="HAMAP-Rule" id="MF_00197"/>
    </source>
</evidence>
<feature type="binding site" evidence="8">
    <location>
        <position position="186"/>
    </location>
    <ligand>
        <name>substrate</name>
    </ligand>
</feature>
<dbReference type="GO" id="GO:0005829">
    <property type="term" value="C:cytosol"/>
    <property type="evidence" value="ECO:0007669"/>
    <property type="project" value="TreeGrafter"/>
</dbReference>
<feature type="active site" description="Proton acceptor" evidence="8">
    <location>
        <position position="213"/>
    </location>
</feature>
<comment type="caution">
    <text evidence="8">Lacks conserved residue(s) required for the propagation of feature annotation.</text>
</comment>
<comment type="subunit">
    <text evidence="8">Homodimer.</text>
</comment>
<comment type="caution">
    <text evidence="10">The sequence shown here is derived from an EMBL/GenBank/DDBJ whole genome shotgun (WGS) entry which is preliminary data.</text>
</comment>
<keyword evidence="6 8" id="KW-0413">Isomerase</keyword>
<feature type="binding site" evidence="8">
    <location>
        <begin position="69"/>
        <end position="70"/>
    </location>
    <ligand>
        <name>substrate</name>
    </ligand>
</feature>
<evidence type="ECO:0000256" key="5">
    <source>
        <dbReference type="ARBA" id="ARBA00023154"/>
    </source>
</evidence>
<comment type="similarity">
    <text evidence="2 8">Belongs to the diaminopimelate epimerase family.</text>
</comment>
<evidence type="ECO:0000256" key="2">
    <source>
        <dbReference type="ARBA" id="ARBA00010219"/>
    </source>
</evidence>
<dbReference type="SUPFAM" id="SSF54506">
    <property type="entry name" value="Diaminopimelate epimerase-like"/>
    <property type="match status" value="2"/>
</dbReference>